<evidence type="ECO:0000313" key="2">
    <source>
        <dbReference type="Proteomes" id="UP000054166"/>
    </source>
</evidence>
<protein>
    <submittedName>
        <fullName evidence="1">Uncharacterized protein</fullName>
    </submittedName>
</protein>
<gene>
    <name evidence="1" type="ORF">PILCRDRAFT_76097</name>
</gene>
<dbReference type="EMBL" id="KN833020">
    <property type="protein sequence ID" value="KIM77917.1"/>
    <property type="molecule type" value="Genomic_DNA"/>
</dbReference>
<dbReference type="STRING" id="765440.A0A0C3BKQ0"/>
<dbReference type="AlphaFoldDB" id="A0A0C3BKQ0"/>
<organism evidence="1 2">
    <name type="scientific">Piloderma croceum (strain F 1598)</name>
    <dbReference type="NCBI Taxonomy" id="765440"/>
    <lineage>
        <taxon>Eukaryota</taxon>
        <taxon>Fungi</taxon>
        <taxon>Dikarya</taxon>
        <taxon>Basidiomycota</taxon>
        <taxon>Agaricomycotina</taxon>
        <taxon>Agaricomycetes</taxon>
        <taxon>Agaricomycetidae</taxon>
        <taxon>Atheliales</taxon>
        <taxon>Atheliaceae</taxon>
        <taxon>Piloderma</taxon>
    </lineage>
</organism>
<dbReference type="Proteomes" id="UP000054166">
    <property type="component" value="Unassembled WGS sequence"/>
</dbReference>
<proteinExistence type="predicted"/>
<keyword evidence="2" id="KW-1185">Reference proteome</keyword>
<sequence length="360" mass="40018">MDKHALAVLAAAESWGWPFTQHIERSGEQGDRYTAVTAKLLSCCITESTAYSGSTFVDQFWREFEKCHPKFLTNVRRLEYLLTPVPPEISLSVLFEGVDRNTVNFDPVIQMAVELFTHLGVACTCEQESGESTPDSFSQLALMNAEQLIQMIADGRHKQAALQSFLFKRDGDSCVLTTAPFGQDGVDPILTRMIPNSIHGKPHTLEYIAMLAGTEVRNLVVEHLNGIGNAMNLEWNAQATYESRLYWTIFIEYNLVQVTYTFRKLLRSNHPGPGLIRLRDGDEVPFGKGKDVGRLGGGPLPALCNLRYSICRILRMSGAADIIAQLKDDADDSDFPHVYLASTDFANILTAKLLLNSGQI</sequence>
<dbReference type="HOGENOM" id="CLU_760898_0_0_1"/>
<dbReference type="OrthoDB" id="2833246at2759"/>
<reference evidence="2" key="2">
    <citation type="submission" date="2015-01" db="EMBL/GenBank/DDBJ databases">
        <title>Evolutionary Origins and Diversification of the Mycorrhizal Mutualists.</title>
        <authorList>
            <consortium name="DOE Joint Genome Institute"/>
            <consortium name="Mycorrhizal Genomics Consortium"/>
            <person name="Kohler A."/>
            <person name="Kuo A."/>
            <person name="Nagy L.G."/>
            <person name="Floudas D."/>
            <person name="Copeland A."/>
            <person name="Barry K.W."/>
            <person name="Cichocki N."/>
            <person name="Veneault-Fourrey C."/>
            <person name="LaButti K."/>
            <person name="Lindquist E.A."/>
            <person name="Lipzen A."/>
            <person name="Lundell T."/>
            <person name="Morin E."/>
            <person name="Murat C."/>
            <person name="Riley R."/>
            <person name="Ohm R."/>
            <person name="Sun H."/>
            <person name="Tunlid A."/>
            <person name="Henrissat B."/>
            <person name="Grigoriev I.V."/>
            <person name="Hibbett D.S."/>
            <person name="Martin F."/>
        </authorList>
    </citation>
    <scope>NUCLEOTIDE SEQUENCE [LARGE SCALE GENOMIC DNA]</scope>
    <source>
        <strain evidence="2">F 1598</strain>
    </source>
</reference>
<name>A0A0C3BKQ0_PILCF</name>
<accession>A0A0C3BKQ0</accession>
<reference evidence="1 2" key="1">
    <citation type="submission" date="2014-04" db="EMBL/GenBank/DDBJ databases">
        <authorList>
            <consortium name="DOE Joint Genome Institute"/>
            <person name="Kuo A."/>
            <person name="Tarkka M."/>
            <person name="Buscot F."/>
            <person name="Kohler A."/>
            <person name="Nagy L.G."/>
            <person name="Floudas D."/>
            <person name="Copeland A."/>
            <person name="Barry K.W."/>
            <person name="Cichocki N."/>
            <person name="Veneault-Fourrey C."/>
            <person name="LaButti K."/>
            <person name="Lindquist E.A."/>
            <person name="Lipzen A."/>
            <person name="Lundell T."/>
            <person name="Morin E."/>
            <person name="Murat C."/>
            <person name="Sun H."/>
            <person name="Tunlid A."/>
            <person name="Henrissat B."/>
            <person name="Grigoriev I.V."/>
            <person name="Hibbett D.S."/>
            <person name="Martin F."/>
            <person name="Nordberg H.P."/>
            <person name="Cantor M.N."/>
            <person name="Hua S.X."/>
        </authorList>
    </citation>
    <scope>NUCLEOTIDE SEQUENCE [LARGE SCALE GENOMIC DNA]</scope>
    <source>
        <strain evidence="1 2">F 1598</strain>
    </source>
</reference>
<evidence type="ECO:0000313" key="1">
    <source>
        <dbReference type="EMBL" id="KIM77917.1"/>
    </source>
</evidence>
<dbReference type="InParanoid" id="A0A0C3BKQ0"/>